<organism evidence="15 16">
    <name type="scientific">Polynucleobacter arcticus</name>
    <dbReference type="NCBI Taxonomy" id="1743165"/>
    <lineage>
        <taxon>Bacteria</taxon>
        <taxon>Pseudomonadati</taxon>
        <taxon>Pseudomonadota</taxon>
        <taxon>Betaproteobacteria</taxon>
        <taxon>Burkholderiales</taxon>
        <taxon>Burkholderiaceae</taxon>
        <taxon>Polynucleobacter</taxon>
    </lineage>
</organism>
<comment type="domain">
    <text evidence="12">Has 2 endonuclease domains. The discontinuous RuvC-like domain cleaves the target DNA noncomplementary to crRNA while the HNH nuclease domain cleaves the target DNA complementary to crRNA.</text>
</comment>
<dbReference type="GO" id="GO:0046872">
    <property type="term" value="F:metal ion binding"/>
    <property type="evidence" value="ECO:0007669"/>
    <property type="project" value="UniProtKB-UniRule"/>
</dbReference>
<dbReference type="GO" id="GO:0003677">
    <property type="term" value="F:DNA binding"/>
    <property type="evidence" value="ECO:0007669"/>
    <property type="project" value="UniProtKB-UniRule"/>
</dbReference>
<dbReference type="Pfam" id="PF13395">
    <property type="entry name" value="HNH_4"/>
    <property type="match status" value="1"/>
</dbReference>
<evidence type="ECO:0000256" key="13">
    <source>
        <dbReference type="SAM" id="Coils"/>
    </source>
</evidence>
<comment type="subunit">
    <text evidence="11 12">Monomer. Binds crRNA and tracrRNA.</text>
</comment>
<keyword evidence="4 12" id="KW-0255">Endonuclease</keyword>
<dbReference type="RefSeq" id="WP_173959832.1">
    <property type="nucleotide sequence ID" value="NZ_CBCSCC010000010.1"/>
</dbReference>
<evidence type="ECO:0000256" key="11">
    <source>
        <dbReference type="ARBA" id="ARBA00046380"/>
    </source>
</evidence>
<evidence type="ECO:0000256" key="5">
    <source>
        <dbReference type="ARBA" id="ARBA00022801"/>
    </source>
</evidence>
<dbReference type="GO" id="GO:0043571">
    <property type="term" value="P:maintenance of CRISPR repeat elements"/>
    <property type="evidence" value="ECO:0007669"/>
    <property type="project" value="UniProtKB-UniRule"/>
</dbReference>
<dbReference type="InterPro" id="IPR040619">
    <property type="entry name" value="Cas9_alpha-helical_lobe"/>
</dbReference>
<dbReference type="Pfam" id="PF18541">
    <property type="entry name" value="RuvC_III"/>
    <property type="match status" value="1"/>
</dbReference>
<dbReference type="PROSITE" id="PS51749">
    <property type="entry name" value="HNH_CAS9"/>
    <property type="match status" value="1"/>
</dbReference>
<keyword evidence="8 12" id="KW-0051">Antiviral defense</keyword>
<name>A0A6M9PJC7_9BURK</name>
<keyword evidence="16" id="KW-1185">Reference proteome</keyword>
<dbReference type="InterPro" id="IPR003615">
    <property type="entry name" value="HNH_nuc"/>
</dbReference>
<protein>
    <recommendedName>
        <fullName evidence="12">CRISPR-associated endonuclease Cas9</fullName>
        <ecNumber evidence="12">3.1.-.-</ecNumber>
    </recommendedName>
</protein>
<dbReference type="InterPro" id="IPR041383">
    <property type="entry name" value="RuvC_III"/>
</dbReference>
<feature type="coiled-coil region" evidence="13">
    <location>
        <begin position="513"/>
        <end position="543"/>
    </location>
</feature>
<evidence type="ECO:0000256" key="9">
    <source>
        <dbReference type="ARBA" id="ARBA00023125"/>
    </source>
</evidence>
<feature type="active site" description="For RuvC-like nuclease domain" evidence="12">
    <location>
        <position position="12"/>
    </location>
</feature>
<dbReference type="GO" id="GO:0016787">
    <property type="term" value="F:hydrolase activity"/>
    <property type="evidence" value="ECO:0007669"/>
    <property type="project" value="UniProtKB-KW"/>
</dbReference>
<evidence type="ECO:0000256" key="6">
    <source>
        <dbReference type="ARBA" id="ARBA00022842"/>
    </source>
</evidence>
<feature type="active site" description="Proton acceptor for HNH nuclease domain" evidence="12">
    <location>
        <position position="608"/>
    </location>
</feature>
<sequence>MLPKLRYRLALDLGTSSIGWCLLKINPDYQPQAIIKMGVRIFSDGRNPKDGSSLAVTRREARQMRRRRDRLLKRKARLIDSLIKHGFFPKSPEERHASVTLDPYLLRRKGLYETLSASEFARALFHLNQRRGFLSNRKTDKKDNDSGALKQAIIKLRKKLEEEQCQTLGEWLAKRHEQGLSVRARLRGKTQKDKAYDFYADRAMIEHEFDTLWEKQRVFNAMLFNEAARLELKDVLLFQRNLKPVRPGRCTLIPEEERAPLALPSTQLFRIYQEVNNLRILSEQLAEAELSKGQRDQIVSLLNLKSRVTFKGISKALKLSSGSSFNLEDVKREFLKGNSTTAILSKDDLFGDSWHELNLLEQDTIVSRLLNDPSEQKVIAWLMNKFTLDESTAERIANASLPEGYGSLSKAALDKILPQLMGEVVTYDKAVVAAGFDSHSALSHSQSTGEIMESLPYYGDPLRRHVAFAKDNPRNNEERFGKIANPTVHIGLNELRKVVNALIKRYGHPSEVIVEVTRDLKLSREKKKEIERDQKDRQDFNEKLVIEACGVLNLNPDNLDRSKRRELSQKMQLWYELNPHDVTNRCCPYTGEQLNISKLLSSEVEIEHILPYSRTLDDSLNNKTVCISRANRIKGNDTPYEAFGAKTEPGYDYESIVHRASLMSKNKGKRFTEDGYQRWLKEDKDFLARALNDTAYLSKIAKEYLSLICPPNRVRAIPGRMTALLRGTFGLNQLLSSDSSKNRDDHRHHALDAAVIGVTDQGLLQRFSQASANARSMQLDRLVENMPLPWDTYREHVERGLSNIVVSHKPDHGYRGAMHEETAWGLRSDGVATRRIHEEGSDHRIREFANKKLVEISSTKNPDRHGLDSNGEPAPYKGYVGGSNYCLEICRDETGKWHGDVISTYEAYQVIRKLGEAEGAKKLSHSTLSQTDKPLVMRLMMNDYLRIKIDGISKIMRVVKIAGNGQISLALHREANVDARNRDKLNTFSYISKMAGSLKTAEGYKITVSPIGEVSSQFR</sequence>
<dbReference type="InterPro" id="IPR028629">
    <property type="entry name" value="Cas9"/>
</dbReference>
<evidence type="ECO:0000256" key="12">
    <source>
        <dbReference type="HAMAP-Rule" id="MF_01480"/>
    </source>
</evidence>
<evidence type="ECO:0000256" key="4">
    <source>
        <dbReference type="ARBA" id="ARBA00022759"/>
    </source>
</evidence>
<keyword evidence="3" id="KW-0479">Metal-binding</keyword>
<keyword evidence="10" id="KW-0464">Manganese</keyword>
<dbReference type="EMBL" id="CP028940">
    <property type="protein sequence ID" value="QKM60062.1"/>
    <property type="molecule type" value="Genomic_DNA"/>
</dbReference>
<dbReference type="Proteomes" id="UP000501090">
    <property type="component" value="Chromosome"/>
</dbReference>
<dbReference type="HAMAP" id="MF_01480">
    <property type="entry name" value="Cas9"/>
    <property type="match status" value="1"/>
</dbReference>
<evidence type="ECO:0000256" key="10">
    <source>
        <dbReference type="ARBA" id="ARBA00023211"/>
    </source>
</evidence>
<comment type="caution">
    <text evidence="12">Lacks conserved residue(s) required for the propagation of feature annotation.</text>
</comment>
<keyword evidence="6" id="KW-0460">Magnesium</keyword>
<comment type="cofactor">
    <cofactor evidence="1">
        <name>Mg(2+)</name>
        <dbReference type="ChEBI" id="CHEBI:18420"/>
    </cofactor>
</comment>
<evidence type="ECO:0000256" key="1">
    <source>
        <dbReference type="ARBA" id="ARBA00001946"/>
    </source>
</evidence>
<dbReference type="InterPro" id="IPR036397">
    <property type="entry name" value="RNaseH_sf"/>
</dbReference>
<comment type="function">
    <text evidence="12">CRISPR (clustered regularly interspaced short palindromic repeat) is an adaptive immune system that provides protection against mobile genetic elements (viruses, transposable elements and conjugative plasmids). CRISPR clusters contain spacers, sequences complementary to antecedent mobile elements, and target invading nucleic acids. CRISPR clusters are transcribed and processed into CRISPR RNA (crRNA). In type II CRISPR systems correct processing of pre-crRNA requires a trans-encoded small RNA (tracrRNA), endogenous ribonuclease 3 (rnc) and this protein. The tracrRNA serves as a guide for ribonuclease 3-aided processing of pre-crRNA. Subsequently Cas9/crRNA/tracrRNA endonucleolytically cleaves linear or circular dsDNA target complementary to the spacer; Cas9 is inactive in the absence of the 2 guide RNAs (gRNA). Cas9 recognizes the protospacer adjacent motif (PAM) in the CRISPR repeat sequences to help distinguish self versus nonself, as targets within the bacterial CRISPR locus do not have PAMs. PAM recognition is also required for catalytic activity.</text>
</comment>
<accession>A0A6M9PJC7</accession>
<evidence type="ECO:0000256" key="7">
    <source>
        <dbReference type="ARBA" id="ARBA00022884"/>
    </source>
</evidence>
<dbReference type="GO" id="GO:0003723">
    <property type="term" value="F:RNA binding"/>
    <property type="evidence" value="ECO:0007669"/>
    <property type="project" value="UniProtKB-UniRule"/>
</dbReference>
<dbReference type="Gene3D" id="1.10.30.50">
    <property type="match status" value="1"/>
</dbReference>
<dbReference type="Gene3D" id="3.30.420.10">
    <property type="entry name" value="Ribonuclease H-like superfamily/Ribonuclease H"/>
    <property type="match status" value="3"/>
</dbReference>
<proteinExistence type="inferred from homology"/>
<feature type="coiled-coil region" evidence="13">
    <location>
        <begin position="54"/>
        <end position="81"/>
    </location>
</feature>
<evidence type="ECO:0000256" key="8">
    <source>
        <dbReference type="ARBA" id="ARBA00023118"/>
    </source>
</evidence>
<keyword evidence="5 12" id="KW-0378">Hydrolase</keyword>
<evidence type="ECO:0000256" key="2">
    <source>
        <dbReference type="ARBA" id="ARBA00022722"/>
    </source>
</evidence>
<dbReference type="KEGG" id="pard:DN92_02860"/>
<dbReference type="EC" id="3.1.-.-" evidence="12"/>
<feature type="domain" description="HNH Cas9-type" evidence="14">
    <location>
        <begin position="523"/>
        <end position="691"/>
    </location>
</feature>
<comment type="similarity">
    <text evidence="12">Belongs to the CRISPR-associated Cas9 family.</text>
</comment>
<keyword evidence="7 12" id="KW-0694">RNA-binding</keyword>
<reference evidence="15 16" key="1">
    <citation type="submission" date="2018-04" db="EMBL/GenBank/DDBJ databases">
        <title>Polynucleobacter sp. UK-Long2-W17 genome.</title>
        <authorList>
            <person name="Hahn M.W."/>
        </authorList>
    </citation>
    <scope>NUCLEOTIDE SEQUENCE [LARGE SCALE GENOMIC DNA]</scope>
    <source>
        <strain evidence="15 16">UK-Long2-W17</strain>
    </source>
</reference>
<dbReference type="NCBIfam" id="TIGR01865">
    <property type="entry name" value="cas_Csn1"/>
    <property type="match status" value="1"/>
</dbReference>
<keyword evidence="13" id="KW-0175">Coiled coil</keyword>
<dbReference type="GO" id="GO:0051607">
    <property type="term" value="P:defense response to virus"/>
    <property type="evidence" value="ECO:0007669"/>
    <property type="project" value="UniProtKB-UniRule"/>
</dbReference>
<dbReference type="AlphaFoldDB" id="A0A6M9PJC7"/>
<keyword evidence="2 12" id="KW-0540">Nuclease</keyword>
<gene>
    <name evidence="12 15" type="primary">cas9</name>
    <name evidence="15" type="ORF">DN92_02860</name>
</gene>
<dbReference type="InterPro" id="IPR033114">
    <property type="entry name" value="HNH_CAS9"/>
</dbReference>
<dbReference type="Pfam" id="PF18470">
    <property type="entry name" value="Cas9_a"/>
    <property type="match status" value="1"/>
</dbReference>
<keyword evidence="9 12" id="KW-0238">DNA-binding</keyword>
<dbReference type="GO" id="GO:0004519">
    <property type="term" value="F:endonuclease activity"/>
    <property type="evidence" value="ECO:0007669"/>
    <property type="project" value="UniProtKB-UniRule"/>
</dbReference>
<evidence type="ECO:0000259" key="14">
    <source>
        <dbReference type="PROSITE" id="PS51749"/>
    </source>
</evidence>
<evidence type="ECO:0000313" key="16">
    <source>
        <dbReference type="Proteomes" id="UP000501090"/>
    </source>
</evidence>
<evidence type="ECO:0000313" key="15">
    <source>
        <dbReference type="EMBL" id="QKM60062.1"/>
    </source>
</evidence>
<evidence type="ECO:0000256" key="3">
    <source>
        <dbReference type="ARBA" id="ARBA00022723"/>
    </source>
</evidence>